<organism evidence="3 4">
    <name type="scientific">Rhizopus oryzae</name>
    <name type="common">Mucormycosis agent</name>
    <name type="synonym">Rhizopus arrhizus var. delemar</name>
    <dbReference type="NCBI Taxonomy" id="64495"/>
    <lineage>
        <taxon>Eukaryota</taxon>
        <taxon>Fungi</taxon>
        <taxon>Fungi incertae sedis</taxon>
        <taxon>Mucoromycota</taxon>
        <taxon>Mucoromycotina</taxon>
        <taxon>Mucoromycetes</taxon>
        <taxon>Mucorales</taxon>
        <taxon>Mucorineae</taxon>
        <taxon>Rhizopodaceae</taxon>
        <taxon>Rhizopus</taxon>
    </lineage>
</organism>
<keyword evidence="2" id="KW-1133">Transmembrane helix</keyword>
<accession>A0A9P7BQ72</accession>
<evidence type="ECO:0000256" key="2">
    <source>
        <dbReference type="SAM" id="Phobius"/>
    </source>
</evidence>
<gene>
    <name evidence="3" type="ORF">G6F64_008241</name>
</gene>
<reference evidence="3" key="1">
    <citation type="journal article" date="2020" name="Microb. Genom.">
        <title>Genetic diversity of clinical and environmental Mucorales isolates obtained from an investigation of mucormycosis cases among solid organ transplant recipients.</title>
        <authorList>
            <person name="Nguyen M.H."/>
            <person name="Kaul D."/>
            <person name="Muto C."/>
            <person name="Cheng S.J."/>
            <person name="Richter R.A."/>
            <person name="Bruno V.M."/>
            <person name="Liu G."/>
            <person name="Beyhan S."/>
            <person name="Sundermann A.J."/>
            <person name="Mounaud S."/>
            <person name="Pasculle A.W."/>
            <person name="Nierman W.C."/>
            <person name="Driscoll E."/>
            <person name="Cumbie R."/>
            <person name="Clancy C.J."/>
            <person name="Dupont C.L."/>
        </authorList>
    </citation>
    <scope>NUCLEOTIDE SEQUENCE</scope>
    <source>
        <strain evidence="3">GL11</strain>
    </source>
</reference>
<dbReference type="AlphaFoldDB" id="A0A9P7BQ72"/>
<dbReference type="OrthoDB" id="5594955at2759"/>
<sequence>MYDITWKYNNPYFNAYTQVDLYLLYSPNTTGDYTSVKTWSNVEKSIGILVPLVDDSWYPSTLQDNSPNVSWTMYFYLVGAGYDIQTDLAKIPSGQNQFPPPQSFTLIQNARNTSQSTTDDSRPTEPNPTHPETSNEAGSSQLPSWAIALICVFSVLFLAALIAFVWAVKRYREKKRDGFVATATGCANDEKLLVPDHIALTTAAAPTGTSSNHSTPTLLQPNLNRADEKLGVLNEANHSSSILSSTDALLIADTFRQFMRKPEWNEDHEK</sequence>
<keyword evidence="2" id="KW-0812">Transmembrane</keyword>
<dbReference type="Proteomes" id="UP000716291">
    <property type="component" value="Unassembled WGS sequence"/>
</dbReference>
<feature type="transmembrane region" description="Helical" evidence="2">
    <location>
        <begin position="145"/>
        <end position="168"/>
    </location>
</feature>
<dbReference type="EMBL" id="JAANQT010001324">
    <property type="protein sequence ID" value="KAG1305618.1"/>
    <property type="molecule type" value="Genomic_DNA"/>
</dbReference>
<proteinExistence type="predicted"/>
<name>A0A9P7BQ72_RHIOR</name>
<evidence type="ECO:0000256" key="1">
    <source>
        <dbReference type="SAM" id="MobiDB-lite"/>
    </source>
</evidence>
<comment type="caution">
    <text evidence="3">The sequence shown here is derived from an EMBL/GenBank/DDBJ whole genome shotgun (WGS) entry which is preliminary data.</text>
</comment>
<keyword evidence="4" id="KW-1185">Reference proteome</keyword>
<protein>
    <submittedName>
        <fullName evidence="3">Uncharacterized protein</fullName>
    </submittedName>
</protein>
<evidence type="ECO:0000313" key="4">
    <source>
        <dbReference type="Proteomes" id="UP000716291"/>
    </source>
</evidence>
<feature type="region of interest" description="Disordered" evidence="1">
    <location>
        <begin position="111"/>
        <end position="138"/>
    </location>
</feature>
<evidence type="ECO:0000313" key="3">
    <source>
        <dbReference type="EMBL" id="KAG1305618.1"/>
    </source>
</evidence>
<keyword evidence="2" id="KW-0472">Membrane</keyword>